<feature type="transmembrane region" description="Helical" evidence="1">
    <location>
        <begin position="12"/>
        <end position="31"/>
    </location>
</feature>
<dbReference type="RefSeq" id="WP_239263723.1">
    <property type="nucleotide sequence ID" value="NZ_JAKRCV010000019.1"/>
</dbReference>
<keyword evidence="3" id="KW-1185">Reference proteome</keyword>
<keyword evidence="1" id="KW-0812">Transmembrane</keyword>
<evidence type="ECO:0000313" key="2">
    <source>
        <dbReference type="EMBL" id="MCG7321817.1"/>
    </source>
</evidence>
<proteinExistence type="predicted"/>
<name>A0ABS9Q1S6_9MICO</name>
<sequence length="50" mass="5436">MTSRAHEPSGFARVFGSFLGLLAVVGLGWAVTRGRDRDPVTAARRPDPQR</sequence>
<evidence type="ECO:0000256" key="1">
    <source>
        <dbReference type="SAM" id="Phobius"/>
    </source>
</evidence>
<reference evidence="2 3" key="1">
    <citation type="submission" date="2022-02" db="EMBL/GenBank/DDBJ databases">
        <title>Uncovering new skin microbiome diversity through culturing and metagenomics.</title>
        <authorList>
            <person name="Conlan S."/>
            <person name="Deming C."/>
            <person name="Nisc Comparative Sequencing Program N."/>
            <person name="Segre J.A."/>
        </authorList>
    </citation>
    <scope>NUCLEOTIDE SEQUENCE [LARGE SCALE GENOMIC DNA]</scope>
    <source>
        <strain evidence="2 3">ACRQZ</strain>
    </source>
</reference>
<dbReference type="Proteomes" id="UP001521931">
    <property type="component" value="Unassembled WGS sequence"/>
</dbReference>
<keyword evidence="1" id="KW-1133">Transmembrane helix</keyword>
<accession>A0ABS9Q1S6</accession>
<evidence type="ECO:0000313" key="3">
    <source>
        <dbReference type="Proteomes" id="UP001521931"/>
    </source>
</evidence>
<gene>
    <name evidence="2" type="ORF">MHL29_07945</name>
</gene>
<comment type="caution">
    <text evidence="2">The sequence shown here is derived from an EMBL/GenBank/DDBJ whole genome shotgun (WGS) entry which is preliminary data.</text>
</comment>
<protein>
    <submittedName>
        <fullName evidence="2">Uncharacterized protein</fullName>
    </submittedName>
</protein>
<organism evidence="2 3">
    <name type="scientific">Arsenicicoccus bolidensis</name>
    <dbReference type="NCBI Taxonomy" id="229480"/>
    <lineage>
        <taxon>Bacteria</taxon>
        <taxon>Bacillati</taxon>
        <taxon>Actinomycetota</taxon>
        <taxon>Actinomycetes</taxon>
        <taxon>Micrococcales</taxon>
        <taxon>Intrasporangiaceae</taxon>
        <taxon>Arsenicicoccus</taxon>
    </lineage>
</organism>
<dbReference type="EMBL" id="JAKRCV010000019">
    <property type="protein sequence ID" value="MCG7321817.1"/>
    <property type="molecule type" value="Genomic_DNA"/>
</dbReference>
<keyword evidence="1" id="KW-0472">Membrane</keyword>